<protein>
    <submittedName>
        <fullName evidence="1">Uncharacterized protein</fullName>
    </submittedName>
</protein>
<reference evidence="2" key="1">
    <citation type="journal article" date="2023" name="G3 (Bethesda)">
        <title>Genome assembly and association tests identify interacting loci associated with vigor, precocity, and sex in interspecific pistachio rootstocks.</title>
        <authorList>
            <person name="Palmer W."/>
            <person name="Jacygrad E."/>
            <person name="Sagayaradj S."/>
            <person name="Cavanaugh K."/>
            <person name="Han R."/>
            <person name="Bertier L."/>
            <person name="Beede B."/>
            <person name="Kafkas S."/>
            <person name="Golino D."/>
            <person name="Preece J."/>
            <person name="Michelmore R."/>
        </authorList>
    </citation>
    <scope>NUCLEOTIDE SEQUENCE [LARGE SCALE GENOMIC DNA]</scope>
</reference>
<sequence>MARFSPRSSDEYTEMEGRRLRRFDRPSPHSSFLPVSASASTATAAPVTTTNATVTCCYCDFKIRFLNQPLFRFGRTHAAFFRLWFSIGVGFALSLVFAVIFILAWVMFYGRDSNNTAFFFLFGFSPSVSVGDAAYVIISSLIAVSVHEFGHAVAAASEGIQVEYIAIFIAILFPGALVALNYDLLQALPRFTVLRVYCAGIWHNAACCAVCGLALFLMPVILFPFYTYGDSPMVLDVPSTSPLSGYLSPGDVIVSLDGTHIHNEHDWMEMASLLDRQTLQNSNLTGFTGLRAVNGRKGYCVPNSMIEESKKIQLVDSQSGCPGEFTAFVTVECSDTSTSSDVTSEDGQSNKRESRHCLNAKDIVKLNKCGDGWMTTVTNQSSCICSKDESCLSPVQLVGLVWVEITYSRPSPECLQLGRDSISDSGTADFVKHGCGGTFVFVGDLITMAHSIHLTTYRPRWTFAFVAYLPNMLEKVLMCVFHISLTLALLNSLPHKHYVNITKNDEDTGIFPRRRIYFRGDSMFHHFFEPKEEGKSSSSVSIGRDTHIYPCLFADVLPYFVVDKKVHLTLWILGYQDNI</sequence>
<gene>
    <name evidence="1" type="ORF">Patl1_11919</name>
</gene>
<dbReference type="EMBL" id="CM047908">
    <property type="protein sequence ID" value="KAJ0082451.1"/>
    <property type="molecule type" value="Genomic_DNA"/>
</dbReference>
<dbReference type="Proteomes" id="UP001164250">
    <property type="component" value="Chromosome 12"/>
</dbReference>
<comment type="caution">
    <text evidence="1">The sequence shown here is derived from an EMBL/GenBank/DDBJ whole genome shotgun (WGS) entry which is preliminary data.</text>
</comment>
<organism evidence="1 2">
    <name type="scientific">Pistacia atlantica</name>
    <dbReference type="NCBI Taxonomy" id="434234"/>
    <lineage>
        <taxon>Eukaryota</taxon>
        <taxon>Viridiplantae</taxon>
        <taxon>Streptophyta</taxon>
        <taxon>Embryophyta</taxon>
        <taxon>Tracheophyta</taxon>
        <taxon>Spermatophyta</taxon>
        <taxon>Magnoliopsida</taxon>
        <taxon>eudicotyledons</taxon>
        <taxon>Gunneridae</taxon>
        <taxon>Pentapetalae</taxon>
        <taxon>rosids</taxon>
        <taxon>malvids</taxon>
        <taxon>Sapindales</taxon>
        <taxon>Anacardiaceae</taxon>
        <taxon>Pistacia</taxon>
    </lineage>
</organism>
<keyword evidence="2" id="KW-1185">Reference proteome</keyword>
<evidence type="ECO:0000313" key="2">
    <source>
        <dbReference type="Proteomes" id="UP001164250"/>
    </source>
</evidence>
<evidence type="ECO:0000313" key="1">
    <source>
        <dbReference type="EMBL" id="KAJ0082451.1"/>
    </source>
</evidence>
<name>A0ACC1A8F7_9ROSI</name>
<proteinExistence type="predicted"/>
<accession>A0ACC1A8F7</accession>